<dbReference type="SUPFAM" id="SSF53335">
    <property type="entry name" value="S-adenosyl-L-methionine-dependent methyltransferases"/>
    <property type="match status" value="1"/>
</dbReference>
<proteinExistence type="predicted"/>
<dbReference type="OrthoDB" id="4035289at2"/>
<dbReference type="EMBL" id="LMWJ01000010">
    <property type="protein sequence ID" value="KUM76120.1"/>
    <property type="molecule type" value="Genomic_DNA"/>
</dbReference>
<sequence length="192" mass="21233">MTAVERARWEHHFARGRGFRGVAERELRLLREAVRPRAGTRALDIGCGLGTYPAALAGLGYDTLAVDWADAAVAATRDRYAGLEPRLRVSRLDFEDADEVAARLPRAGFDLVTMRLVLAFMTDKRAVADRVRGLLAPGGAWVVTTPLVERLPQERRFIGLTAEDVAVVTEGWARGEWYDLEAGGVRCFVLRV</sequence>
<keyword evidence="3" id="KW-1185">Reference proteome</keyword>
<comment type="caution">
    <text evidence="2">The sequence shown here is derived from an EMBL/GenBank/DDBJ whole genome shotgun (WGS) entry which is preliminary data.</text>
</comment>
<dbReference type="InterPro" id="IPR013217">
    <property type="entry name" value="Methyltransf_12"/>
</dbReference>
<gene>
    <name evidence="2" type="ORF">AQI70_16225</name>
</gene>
<dbReference type="Pfam" id="PF08242">
    <property type="entry name" value="Methyltransf_12"/>
    <property type="match status" value="1"/>
</dbReference>
<protein>
    <submittedName>
        <fullName evidence="2">DNA mismatch repair protein MutT</fullName>
    </submittedName>
</protein>
<dbReference type="GO" id="GO:0017000">
    <property type="term" value="P:antibiotic biosynthetic process"/>
    <property type="evidence" value="ECO:0007669"/>
    <property type="project" value="UniProtKB-ARBA"/>
</dbReference>
<dbReference type="RefSeq" id="WP_062149744.1">
    <property type="nucleotide sequence ID" value="NZ_KQ947987.1"/>
</dbReference>
<dbReference type="AlphaFoldDB" id="A0A117PAM3"/>
<evidence type="ECO:0000313" key="3">
    <source>
        <dbReference type="Proteomes" id="UP000054024"/>
    </source>
</evidence>
<evidence type="ECO:0000313" key="2">
    <source>
        <dbReference type="EMBL" id="KUM76120.1"/>
    </source>
</evidence>
<name>A0A117PAM3_9ACTN</name>
<dbReference type="InterPro" id="IPR029063">
    <property type="entry name" value="SAM-dependent_MTases_sf"/>
</dbReference>
<dbReference type="PANTHER" id="PTHR43861">
    <property type="entry name" value="TRANS-ACONITATE 2-METHYLTRANSFERASE-RELATED"/>
    <property type="match status" value="1"/>
</dbReference>
<feature type="domain" description="Methyltransferase type 12" evidence="1">
    <location>
        <begin position="43"/>
        <end position="139"/>
    </location>
</feature>
<dbReference type="STRING" id="146536.AQI70_16225"/>
<dbReference type="GO" id="GO:0008168">
    <property type="term" value="F:methyltransferase activity"/>
    <property type="evidence" value="ECO:0007669"/>
    <property type="project" value="UniProtKB-ARBA"/>
</dbReference>
<accession>A0A117PAM3</accession>
<dbReference type="Gene3D" id="3.40.50.150">
    <property type="entry name" value="Vaccinia Virus protein VP39"/>
    <property type="match status" value="1"/>
</dbReference>
<reference evidence="2 3" key="1">
    <citation type="submission" date="2015-10" db="EMBL/GenBank/DDBJ databases">
        <title>Draft genome sequence of Streptomyces curacoi DSM 40107, type strain for the species Streptomyces curacoi.</title>
        <authorList>
            <person name="Ruckert C."/>
            <person name="Winkler A."/>
            <person name="Kalinowski J."/>
            <person name="Kampfer P."/>
            <person name="Glaeser S."/>
        </authorList>
    </citation>
    <scope>NUCLEOTIDE SEQUENCE [LARGE SCALE GENOMIC DNA]</scope>
    <source>
        <strain evidence="2 3">DSM 40107</strain>
    </source>
</reference>
<organism evidence="2 3">
    <name type="scientific">Streptomyces curacoi</name>
    <dbReference type="NCBI Taxonomy" id="146536"/>
    <lineage>
        <taxon>Bacteria</taxon>
        <taxon>Bacillati</taxon>
        <taxon>Actinomycetota</taxon>
        <taxon>Actinomycetes</taxon>
        <taxon>Kitasatosporales</taxon>
        <taxon>Streptomycetaceae</taxon>
        <taxon>Streptomyces</taxon>
    </lineage>
</organism>
<evidence type="ECO:0000259" key="1">
    <source>
        <dbReference type="Pfam" id="PF08242"/>
    </source>
</evidence>
<dbReference type="Proteomes" id="UP000054024">
    <property type="component" value="Unassembled WGS sequence"/>
</dbReference>